<accession>A0A645GA94</accession>
<evidence type="ECO:0000313" key="2">
    <source>
        <dbReference type="EMBL" id="MPN23046.1"/>
    </source>
</evidence>
<dbReference type="EMBL" id="VSSQ01071440">
    <property type="protein sequence ID" value="MPN23046.1"/>
    <property type="molecule type" value="Genomic_DNA"/>
</dbReference>
<organism evidence="2">
    <name type="scientific">bioreactor metagenome</name>
    <dbReference type="NCBI Taxonomy" id="1076179"/>
    <lineage>
        <taxon>unclassified sequences</taxon>
        <taxon>metagenomes</taxon>
        <taxon>ecological metagenomes</taxon>
    </lineage>
</organism>
<dbReference type="PANTHER" id="PTHR41287:SF1">
    <property type="entry name" value="PROTEIN YMFN"/>
    <property type="match status" value="1"/>
</dbReference>
<dbReference type="PANTHER" id="PTHR41287">
    <property type="match status" value="1"/>
</dbReference>
<protein>
    <recommendedName>
        <fullName evidence="1">Terminase large subunit-like endonuclease domain-containing protein</fullName>
    </recommendedName>
</protein>
<proteinExistence type="predicted"/>
<sequence length="132" mass="14468">MRQTVKDFAATHRIQKIGFDRWNATQLAVDLELEEGMAVHPVGMGYKDMSPACKEFERLILGGLVRHGGDPVLTWCMDNIVVTADPAGNIKPDKSKATERIDAAVATIVAISAMINDRDENGPSVYEERGLV</sequence>
<dbReference type="AlphaFoldDB" id="A0A645GA94"/>
<evidence type="ECO:0000259" key="1">
    <source>
        <dbReference type="Pfam" id="PF20441"/>
    </source>
</evidence>
<reference evidence="2" key="1">
    <citation type="submission" date="2019-08" db="EMBL/GenBank/DDBJ databases">
        <authorList>
            <person name="Kucharzyk K."/>
            <person name="Murdoch R.W."/>
            <person name="Higgins S."/>
            <person name="Loffler F."/>
        </authorList>
    </citation>
    <scope>NUCLEOTIDE SEQUENCE</scope>
</reference>
<feature type="domain" description="Terminase large subunit-like endonuclease" evidence="1">
    <location>
        <begin position="9"/>
        <end position="113"/>
    </location>
</feature>
<comment type="caution">
    <text evidence="2">The sequence shown here is derived from an EMBL/GenBank/DDBJ whole genome shotgun (WGS) entry which is preliminary data.</text>
</comment>
<dbReference type="InterPro" id="IPR046462">
    <property type="entry name" value="TerL_nuclease"/>
</dbReference>
<gene>
    <name evidence="2" type="ORF">SDC9_170431</name>
</gene>
<dbReference type="GO" id="GO:0004519">
    <property type="term" value="F:endonuclease activity"/>
    <property type="evidence" value="ECO:0007669"/>
    <property type="project" value="InterPro"/>
</dbReference>
<name>A0A645GA94_9ZZZZ</name>
<dbReference type="InterPro" id="IPR005021">
    <property type="entry name" value="Terminase_largesu-like"/>
</dbReference>
<dbReference type="Pfam" id="PF20441">
    <property type="entry name" value="TerL_nuclease"/>
    <property type="match status" value="1"/>
</dbReference>